<evidence type="ECO:0008006" key="3">
    <source>
        <dbReference type="Google" id="ProtNLM"/>
    </source>
</evidence>
<comment type="caution">
    <text evidence="1">The sequence shown here is derived from an EMBL/GenBank/DDBJ whole genome shotgun (WGS) entry which is preliminary data.</text>
</comment>
<dbReference type="EMBL" id="BAABEY010000020">
    <property type="protein sequence ID" value="GAA4438556.1"/>
    <property type="molecule type" value="Genomic_DNA"/>
</dbReference>
<dbReference type="Proteomes" id="UP001501508">
    <property type="component" value="Unassembled WGS sequence"/>
</dbReference>
<protein>
    <recommendedName>
        <fullName evidence="3">BppU N-terminal domain-containing protein</fullName>
    </recommendedName>
</protein>
<reference evidence="2" key="1">
    <citation type="journal article" date="2019" name="Int. J. Syst. Evol. Microbiol.">
        <title>The Global Catalogue of Microorganisms (GCM) 10K type strain sequencing project: providing services to taxonomists for standard genome sequencing and annotation.</title>
        <authorList>
            <consortium name="The Broad Institute Genomics Platform"/>
            <consortium name="The Broad Institute Genome Sequencing Center for Infectious Disease"/>
            <person name="Wu L."/>
            <person name="Ma J."/>
        </authorList>
    </citation>
    <scope>NUCLEOTIDE SEQUENCE [LARGE SCALE GENOMIC DNA]</scope>
    <source>
        <strain evidence="2">JCM 31920</strain>
    </source>
</reference>
<sequence>MRLVIDGETKQPVSDGKNYGIKLSLFPPASRGKFKLATYILSPDPLVDAAAVLLAKGENTIPLPGRVDSGTLEITSLTQSEVAGTFEFDAVALVEYGHPIKYDTITVRNGKFRVPITSYGEE</sequence>
<keyword evidence="2" id="KW-1185">Reference proteome</keyword>
<evidence type="ECO:0000313" key="2">
    <source>
        <dbReference type="Proteomes" id="UP001501508"/>
    </source>
</evidence>
<name>A0ABP8LY42_9BACT</name>
<organism evidence="1 2">
    <name type="scientific">Ravibacter arvi</name>
    <dbReference type="NCBI Taxonomy" id="2051041"/>
    <lineage>
        <taxon>Bacteria</taxon>
        <taxon>Pseudomonadati</taxon>
        <taxon>Bacteroidota</taxon>
        <taxon>Cytophagia</taxon>
        <taxon>Cytophagales</taxon>
        <taxon>Spirosomataceae</taxon>
        <taxon>Ravibacter</taxon>
    </lineage>
</organism>
<gene>
    <name evidence="1" type="ORF">GCM10023091_19270</name>
</gene>
<evidence type="ECO:0000313" key="1">
    <source>
        <dbReference type="EMBL" id="GAA4438556.1"/>
    </source>
</evidence>
<dbReference type="RefSeq" id="WP_345028371.1">
    <property type="nucleotide sequence ID" value="NZ_BAABEY010000020.1"/>
</dbReference>
<accession>A0ABP8LY42</accession>
<proteinExistence type="predicted"/>